<evidence type="ECO:0000256" key="3">
    <source>
        <dbReference type="ARBA" id="ARBA00022532"/>
    </source>
</evidence>
<evidence type="ECO:0000256" key="6">
    <source>
        <dbReference type="ARBA" id="ARBA00048313"/>
    </source>
</evidence>
<dbReference type="PANTHER" id="PTHR11540:SF16">
    <property type="entry name" value="MALATE DEHYDROGENASE, MITOCHONDRIAL"/>
    <property type="match status" value="1"/>
</dbReference>
<organism evidence="13 14">
    <name type="scientific">Pararge aegeria aegeria</name>
    <dbReference type="NCBI Taxonomy" id="348720"/>
    <lineage>
        <taxon>Eukaryota</taxon>
        <taxon>Metazoa</taxon>
        <taxon>Ecdysozoa</taxon>
        <taxon>Arthropoda</taxon>
        <taxon>Hexapoda</taxon>
        <taxon>Insecta</taxon>
        <taxon>Pterygota</taxon>
        <taxon>Neoptera</taxon>
        <taxon>Endopterygota</taxon>
        <taxon>Lepidoptera</taxon>
        <taxon>Glossata</taxon>
        <taxon>Ditrysia</taxon>
        <taxon>Papilionoidea</taxon>
        <taxon>Nymphalidae</taxon>
        <taxon>Satyrinae</taxon>
        <taxon>Satyrini</taxon>
        <taxon>Parargina</taxon>
        <taxon>Pararge</taxon>
    </lineage>
</organism>
<feature type="binding site" evidence="9">
    <location>
        <position position="64"/>
    </location>
    <ligand>
        <name>NAD(+)</name>
        <dbReference type="ChEBI" id="CHEBI:57540"/>
    </ligand>
</feature>
<feature type="binding site" evidence="9">
    <location>
        <position position="125"/>
    </location>
    <ligand>
        <name>NAD(+)</name>
        <dbReference type="ChEBI" id="CHEBI:57540"/>
    </ligand>
</feature>
<dbReference type="Gene3D" id="3.90.110.10">
    <property type="entry name" value="Lactate dehydrogenase/glycoside hydrolase, family 4, C-terminal"/>
    <property type="match status" value="1"/>
</dbReference>
<evidence type="ECO:0000256" key="8">
    <source>
        <dbReference type="PIRSR" id="PIRSR000102-2"/>
    </source>
</evidence>
<dbReference type="Pfam" id="PF02866">
    <property type="entry name" value="Ldh_1_C"/>
    <property type="match status" value="1"/>
</dbReference>
<name>A0A8S4RKR0_9NEOP</name>
<dbReference type="Proteomes" id="UP000838756">
    <property type="component" value="Unassembled WGS sequence"/>
</dbReference>
<dbReference type="Gene3D" id="3.40.50.720">
    <property type="entry name" value="NAD(P)-binding Rossmann-like Domain"/>
    <property type="match status" value="1"/>
</dbReference>
<feature type="binding site" evidence="8">
    <location>
        <position position="118"/>
    </location>
    <ligand>
        <name>substrate</name>
    </ligand>
</feature>
<dbReference type="GO" id="GO:0030060">
    <property type="term" value="F:L-malate dehydrogenase (NAD+) activity"/>
    <property type="evidence" value="ECO:0007669"/>
    <property type="project" value="UniProtKB-EC"/>
</dbReference>
<dbReference type="InterPro" id="IPR001557">
    <property type="entry name" value="L-lactate/malate_DH"/>
</dbReference>
<dbReference type="GO" id="GO:0019752">
    <property type="term" value="P:carboxylic acid metabolic process"/>
    <property type="evidence" value="ECO:0007669"/>
    <property type="project" value="InterPro"/>
</dbReference>
<feature type="domain" description="Lactate/malate dehydrogenase N-terminal" evidence="11">
    <location>
        <begin position="33"/>
        <end position="175"/>
    </location>
</feature>
<dbReference type="InterPro" id="IPR036291">
    <property type="entry name" value="NAD(P)-bd_dom_sf"/>
</dbReference>
<feature type="binding site" evidence="9">
    <location>
        <begin position="38"/>
        <end position="44"/>
    </location>
    <ligand>
        <name>NAD(+)</name>
        <dbReference type="ChEBI" id="CHEBI:57540"/>
    </ligand>
</feature>
<dbReference type="InterPro" id="IPR015955">
    <property type="entry name" value="Lactate_DH/Glyco_Ohase_4_C"/>
</dbReference>
<feature type="binding site" evidence="8">
    <location>
        <position position="150"/>
    </location>
    <ligand>
        <name>substrate</name>
    </ligand>
</feature>
<evidence type="ECO:0000256" key="7">
    <source>
        <dbReference type="PIRSR" id="PIRSR000102-1"/>
    </source>
</evidence>
<sequence length="351" mass="38682">MTLLKSITSFLRSTILFNTKLKYLKNYQKKYIHIALIGAASKTGKNTALLLKQNNHISKLHLYDDNTSVLGLGLELSHIPGGPIVTAFCEDQSLPDAIRNAHLVLMVSRIPRKLGNTREQMLATNALPVQRLCKAVSNINPEAFLAFTTNPINSIVPFASALLFKYNACSPCKIFGITHIDTARARALLAKTLNVNPRSINVPVIGGHSDDTIIPLFSNISPSHYRVKPCQADTLTRLVKKCGTEVLNYKLGNDSAVLVLAWSINEFVEKIIQALYGGCVVVNCYATNPHYGTRFFSGPTKVGSHGIIDTCINFQMSYFESKLLERAVPIIHRDVARGEEHVNVVETAPNL</sequence>
<feature type="binding site" evidence="8">
    <location>
        <position position="112"/>
    </location>
    <ligand>
        <name>substrate</name>
    </ligand>
</feature>
<evidence type="ECO:0000256" key="10">
    <source>
        <dbReference type="RuleBase" id="RU003369"/>
    </source>
</evidence>
<evidence type="ECO:0000259" key="11">
    <source>
        <dbReference type="Pfam" id="PF00056"/>
    </source>
</evidence>
<accession>A0A8S4RKR0</accession>
<dbReference type="InterPro" id="IPR022383">
    <property type="entry name" value="Lactate/malate_DH_C"/>
</dbReference>
<feature type="active site" description="Proton acceptor" evidence="7">
    <location>
        <position position="208"/>
    </location>
</feature>
<evidence type="ECO:0000256" key="2">
    <source>
        <dbReference type="ARBA" id="ARBA00016075"/>
    </source>
</evidence>
<dbReference type="AlphaFoldDB" id="A0A8S4RKR0"/>
<gene>
    <name evidence="13" type="primary">jg11173</name>
    <name evidence="13" type="ORF">PAEG_LOCUS14504</name>
</gene>
<evidence type="ECO:0000313" key="14">
    <source>
        <dbReference type="Proteomes" id="UP000838756"/>
    </source>
</evidence>
<keyword evidence="3" id="KW-0816">Tricarboxylic acid cycle</keyword>
<evidence type="ECO:0000259" key="12">
    <source>
        <dbReference type="Pfam" id="PF02866"/>
    </source>
</evidence>
<keyword evidence="5 9" id="KW-0520">NAD</keyword>
<comment type="similarity">
    <text evidence="10">Belongs to the LDH/MDH superfamily.</text>
</comment>
<proteinExistence type="inferred from homology"/>
<protein>
    <recommendedName>
        <fullName evidence="2">Malate dehydrogenase, mitochondrial</fullName>
        <ecNumber evidence="1">1.1.1.37</ecNumber>
    </recommendedName>
</protein>
<comment type="catalytic activity">
    <reaction evidence="6">
        <text>(S)-malate + NAD(+) = oxaloacetate + NADH + H(+)</text>
        <dbReference type="Rhea" id="RHEA:21432"/>
        <dbReference type="ChEBI" id="CHEBI:15378"/>
        <dbReference type="ChEBI" id="CHEBI:15589"/>
        <dbReference type="ChEBI" id="CHEBI:16452"/>
        <dbReference type="ChEBI" id="CHEBI:57540"/>
        <dbReference type="ChEBI" id="CHEBI:57945"/>
        <dbReference type="EC" id="1.1.1.37"/>
    </reaction>
</comment>
<evidence type="ECO:0000256" key="1">
    <source>
        <dbReference type="ARBA" id="ARBA00012995"/>
    </source>
</evidence>
<evidence type="ECO:0000256" key="9">
    <source>
        <dbReference type="PIRSR" id="PIRSR000102-3"/>
    </source>
</evidence>
<evidence type="ECO:0000313" key="13">
    <source>
        <dbReference type="EMBL" id="CAH2237200.1"/>
    </source>
</evidence>
<dbReference type="SUPFAM" id="SSF56327">
    <property type="entry name" value="LDH C-terminal domain-like"/>
    <property type="match status" value="1"/>
</dbReference>
<feature type="domain" description="Lactate/malate dehydrogenase C-terminal" evidence="12">
    <location>
        <begin position="178"/>
        <end position="340"/>
    </location>
</feature>
<comment type="caution">
    <text evidence="13">The sequence shown here is derived from an EMBL/GenBank/DDBJ whole genome shotgun (WGS) entry which is preliminary data.</text>
</comment>
<dbReference type="EC" id="1.1.1.37" evidence="1"/>
<dbReference type="EMBL" id="CAKXAJ010025255">
    <property type="protein sequence ID" value="CAH2237200.1"/>
    <property type="molecule type" value="Genomic_DNA"/>
</dbReference>
<reference evidence="13" key="1">
    <citation type="submission" date="2022-03" db="EMBL/GenBank/DDBJ databases">
        <authorList>
            <person name="Lindestad O."/>
        </authorList>
    </citation>
    <scope>NUCLEOTIDE SEQUENCE</scope>
</reference>
<dbReference type="SUPFAM" id="SSF51735">
    <property type="entry name" value="NAD(P)-binding Rossmann-fold domains"/>
    <property type="match status" value="1"/>
</dbReference>
<keyword evidence="14" id="KW-1185">Reference proteome</keyword>
<evidence type="ECO:0000256" key="5">
    <source>
        <dbReference type="ARBA" id="ARBA00023027"/>
    </source>
</evidence>
<dbReference type="PANTHER" id="PTHR11540">
    <property type="entry name" value="MALATE AND LACTATE DEHYDROGENASE"/>
    <property type="match status" value="1"/>
</dbReference>
<dbReference type="PIRSF" id="PIRSF000102">
    <property type="entry name" value="Lac_mal_DH"/>
    <property type="match status" value="1"/>
</dbReference>
<dbReference type="GO" id="GO:0005737">
    <property type="term" value="C:cytoplasm"/>
    <property type="evidence" value="ECO:0007669"/>
    <property type="project" value="TreeGrafter"/>
</dbReference>
<dbReference type="Pfam" id="PF00056">
    <property type="entry name" value="Ldh_1_N"/>
    <property type="match status" value="1"/>
</dbReference>
<feature type="binding site" evidence="8">
    <location>
        <position position="184"/>
    </location>
    <ligand>
        <name>substrate</name>
    </ligand>
</feature>
<evidence type="ECO:0000256" key="4">
    <source>
        <dbReference type="ARBA" id="ARBA00023002"/>
    </source>
</evidence>
<keyword evidence="4 10" id="KW-0560">Oxidoreductase</keyword>
<dbReference type="GO" id="GO:0006099">
    <property type="term" value="P:tricarboxylic acid cycle"/>
    <property type="evidence" value="ECO:0007669"/>
    <property type="project" value="UniProtKB-KW"/>
</dbReference>
<dbReference type="InterPro" id="IPR001236">
    <property type="entry name" value="Lactate/malate_DH_N"/>
</dbReference>
<dbReference type="OrthoDB" id="7248433at2759"/>